<comment type="caution">
    <text evidence="2">The sequence shown here is derived from an EMBL/GenBank/DDBJ whole genome shotgun (WGS) entry which is preliminary data.</text>
</comment>
<keyword evidence="1" id="KW-1133">Transmembrane helix</keyword>
<proteinExistence type="predicted"/>
<evidence type="ECO:0000313" key="2">
    <source>
        <dbReference type="EMBL" id="MFC6039532.1"/>
    </source>
</evidence>
<feature type="transmembrane region" description="Helical" evidence="1">
    <location>
        <begin position="43"/>
        <end position="64"/>
    </location>
</feature>
<dbReference type="EMBL" id="JBHSRI010000010">
    <property type="protein sequence ID" value="MFC6039532.1"/>
    <property type="molecule type" value="Genomic_DNA"/>
</dbReference>
<organism evidence="2 3">
    <name type="scientific">Paenisporosarcina macmurdoensis</name>
    <dbReference type="NCBI Taxonomy" id="212659"/>
    <lineage>
        <taxon>Bacteria</taxon>
        <taxon>Bacillati</taxon>
        <taxon>Bacillota</taxon>
        <taxon>Bacilli</taxon>
        <taxon>Bacillales</taxon>
        <taxon>Caryophanaceae</taxon>
        <taxon>Paenisporosarcina</taxon>
    </lineage>
</organism>
<evidence type="ECO:0008006" key="4">
    <source>
        <dbReference type="Google" id="ProtNLM"/>
    </source>
</evidence>
<keyword evidence="1" id="KW-0472">Membrane</keyword>
<keyword evidence="3" id="KW-1185">Reference proteome</keyword>
<reference evidence="3" key="1">
    <citation type="journal article" date="2019" name="Int. J. Syst. Evol. Microbiol.">
        <title>The Global Catalogue of Microorganisms (GCM) 10K type strain sequencing project: providing services to taxonomists for standard genome sequencing and annotation.</title>
        <authorList>
            <consortium name="The Broad Institute Genomics Platform"/>
            <consortium name="The Broad Institute Genome Sequencing Center for Infectious Disease"/>
            <person name="Wu L."/>
            <person name="Ma J."/>
        </authorList>
    </citation>
    <scope>NUCLEOTIDE SEQUENCE [LARGE SCALE GENOMIC DNA]</scope>
    <source>
        <strain evidence="3">CCUG 54527</strain>
    </source>
</reference>
<evidence type="ECO:0000256" key="1">
    <source>
        <dbReference type="SAM" id="Phobius"/>
    </source>
</evidence>
<evidence type="ECO:0000313" key="3">
    <source>
        <dbReference type="Proteomes" id="UP001596170"/>
    </source>
</evidence>
<keyword evidence="1" id="KW-0812">Transmembrane</keyword>
<accession>A0ABW1L9C7</accession>
<dbReference type="Proteomes" id="UP001596170">
    <property type="component" value="Unassembled WGS sequence"/>
</dbReference>
<gene>
    <name evidence="2" type="ORF">ACFPYN_08855</name>
</gene>
<protein>
    <recommendedName>
        <fullName evidence="4">DUF4181 domain-containing protein</fullName>
    </recommendedName>
</protein>
<feature type="transmembrane region" description="Helical" evidence="1">
    <location>
        <begin position="71"/>
        <end position="89"/>
    </location>
</feature>
<feature type="transmembrane region" description="Helical" evidence="1">
    <location>
        <begin position="17"/>
        <end position="37"/>
    </location>
</feature>
<sequence length="90" mass="10419">MGLFFEKRVKKKSSKPFIIIKILISIASLFMLVMGIVKDNNFYFVWLFGILGVGSIIDGIESYFQKEDKRVYLLDFGFGVILFMLAFQFS</sequence>
<name>A0ABW1L9C7_9BACL</name>
<dbReference type="RefSeq" id="WP_377733645.1">
    <property type="nucleotide sequence ID" value="NZ_JBHSRI010000010.1"/>
</dbReference>